<keyword evidence="2" id="KW-1185">Reference proteome</keyword>
<evidence type="ECO:0000313" key="1">
    <source>
        <dbReference type="EMBL" id="KKO74593.1"/>
    </source>
</evidence>
<name>A0A0F9WNL6_9MICR</name>
<evidence type="ECO:0000313" key="2">
    <source>
        <dbReference type="Proteomes" id="UP000034350"/>
    </source>
</evidence>
<sequence>MTRKSKTEIVEAERAYSNEDILTITINEAFIDNMFTDTSTLNATLCKLGLLTNTMTLSEC</sequence>
<protein>
    <submittedName>
        <fullName evidence="1">Uncharacterized protein</fullName>
    </submittedName>
</protein>
<dbReference type="AlphaFoldDB" id="A0A0F9WNL6"/>
<reference evidence="1 2" key="1">
    <citation type="journal article" date="2015" name="Environ. Microbiol.">
        <title>Genome analyses suggest the presence of polyploidy and recent human-driven expansions in eight global populations of the honeybee pathogen Nosema ceranae.</title>
        <authorList>
            <person name="Pelin A."/>
            <person name="Selman M."/>
            <person name="Aris-Brosou S."/>
            <person name="Farinelli L."/>
            <person name="Corradi N."/>
        </authorList>
    </citation>
    <scope>NUCLEOTIDE SEQUENCE [LARGE SCALE GENOMIC DNA]</scope>
    <source>
        <strain evidence="1 2">PA08 1199</strain>
    </source>
</reference>
<dbReference type="EMBL" id="JPQZ01000058">
    <property type="protein sequence ID" value="KKO74593.1"/>
    <property type="molecule type" value="Genomic_DNA"/>
</dbReference>
<dbReference type="GeneID" id="36320970"/>
<dbReference type="VEuPathDB" id="MicrosporidiaDB:AAJ76_5800025721"/>
<gene>
    <name evidence="1" type="ORF">AAJ76_5800025721</name>
</gene>
<comment type="caution">
    <text evidence="1">The sequence shown here is derived from an EMBL/GenBank/DDBJ whole genome shotgun (WGS) entry which is preliminary data.</text>
</comment>
<accession>A0A0F9WNL6</accession>
<dbReference type="RefSeq" id="XP_024330335.1">
    <property type="nucleotide sequence ID" value="XM_024476022.1"/>
</dbReference>
<proteinExistence type="predicted"/>
<organism evidence="1 2">
    <name type="scientific">Vairimorpha ceranae</name>
    <dbReference type="NCBI Taxonomy" id="40302"/>
    <lineage>
        <taxon>Eukaryota</taxon>
        <taxon>Fungi</taxon>
        <taxon>Fungi incertae sedis</taxon>
        <taxon>Microsporidia</taxon>
        <taxon>Nosematidae</taxon>
        <taxon>Vairimorpha</taxon>
    </lineage>
</organism>
<dbReference type="Proteomes" id="UP000034350">
    <property type="component" value="Unassembled WGS sequence"/>
</dbReference>